<dbReference type="PANTHER" id="PTHR12106:SF27">
    <property type="entry name" value="SORTILIN-RELATED RECEPTOR"/>
    <property type="match status" value="1"/>
</dbReference>
<keyword evidence="2" id="KW-0325">Glycoprotein</keyword>
<protein>
    <recommendedName>
        <fullName evidence="5">VPS10 domain-containing protein</fullName>
    </recommendedName>
</protein>
<dbReference type="InterPro" id="IPR050310">
    <property type="entry name" value="VPS10-sortilin"/>
</dbReference>
<dbReference type="Gene3D" id="3.30.60.270">
    <property type="match status" value="1"/>
</dbReference>
<evidence type="ECO:0000256" key="4">
    <source>
        <dbReference type="SAM" id="SignalP"/>
    </source>
</evidence>
<evidence type="ECO:0000259" key="5">
    <source>
        <dbReference type="SMART" id="SM00602"/>
    </source>
</evidence>
<keyword evidence="3" id="KW-1133">Transmembrane helix</keyword>
<accession>A0AAV1I7E2</accession>
<dbReference type="PANTHER" id="PTHR12106">
    <property type="entry name" value="SORTILIN RELATED"/>
    <property type="match status" value="1"/>
</dbReference>
<keyword evidence="3" id="KW-0472">Membrane</keyword>
<comment type="caution">
    <text evidence="6">The sequence shown here is derived from an EMBL/GenBank/DDBJ whole genome shotgun (WGS) entry which is preliminary data.</text>
</comment>
<keyword evidence="1" id="KW-0677">Repeat</keyword>
<dbReference type="InterPro" id="IPR006581">
    <property type="entry name" value="VPS10"/>
</dbReference>
<dbReference type="Pfam" id="PF15902">
    <property type="entry name" value="Sortilin-Vps10"/>
    <property type="match status" value="1"/>
</dbReference>
<keyword evidence="3" id="KW-0812">Transmembrane</keyword>
<feature type="domain" description="VPS10" evidence="5">
    <location>
        <begin position="93"/>
        <end position="803"/>
    </location>
</feature>
<organism evidence="6 7">
    <name type="scientific">Coccomyxa viridis</name>
    <dbReference type="NCBI Taxonomy" id="1274662"/>
    <lineage>
        <taxon>Eukaryota</taxon>
        <taxon>Viridiplantae</taxon>
        <taxon>Chlorophyta</taxon>
        <taxon>core chlorophytes</taxon>
        <taxon>Trebouxiophyceae</taxon>
        <taxon>Trebouxiophyceae incertae sedis</taxon>
        <taxon>Coccomyxaceae</taxon>
        <taxon>Coccomyxa</taxon>
    </lineage>
</organism>
<feature type="signal peptide" evidence="4">
    <location>
        <begin position="1"/>
        <end position="27"/>
    </location>
</feature>
<gene>
    <name evidence="6" type="ORF">CVIRNUC_005428</name>
</gene>
<dbReference type="GO" id="GO:0006892">
    <property type="term" value="P:post-Golgi vesicle-mediated transport"/>
    <property type="evidence" value="ECO:0007669"/>
    <property type="project" value="TreeGrafter"/>
</dbReference>
<dbReference type="SUPFAM" id="SSF110296">
    <property type="entry name" value="Oligoxyloglucan reducing end-specific cellobiohydrolase"/>
    <property type="match status" value="1"/>
</dbReference>
<evidence type="ECO:0000313" key="6">
    <source>
        <dbReference type="EMBL" id="CAK0781627.1"/>
    </source>
</evidence>
<dbReference type="GO" id="GO:0005794">
    <property type="term" value="C:Golgi apparatus"/>
    <property type="evidence" value="ECO:0007669"/>
    <property type="project" value="TreeGrafter"/>
</dbReference>
<evidence type="ECO:0000256" key="2">
    <source>
        <dbReference type="ARBA" id="ARBA00023180"/>
    </source>
</evidence>
<dbReference type="GO" id="GO:0016020">
    <property type="term" value="C:membrane"/>
    <property type="evidence" value="ECO:0007669"/>
    <property type="project" value="InterPro"/>
</dbReference>
<feature type="transmembrane region" description="Helical" evidence="3">
    <location>
        <begin position="817"/>
        <end position="836"/>
    </location>
</feature>
<keyword evidence="7" id="KW-1185">Reference proteome</keyword>
<evidence type="ECO:0000256" key="1">
    <source>
        <dbReference type="ARBA" id="ARBA00022737"/>
    </source>
</evidence>
<dbReference type="Pfam" id="PF15901">
    <property type="entry name" value="Sortilin_C"/>
    <property type="match status" value="1"/>
</dbReference>
<evidence type="ECO:0000256" key="3">
    <source>
        <dbReference type="SAM" id="Phobius"/>
    </source>
</evidence>
<dbReference type="EMBL" id="CAUYUE010000006">
    <property type="protein sequence ID" value="CAK0781627.1"/>
    <property type="molecule type" value="Genomic_DNA"/>
</dbReference>
<dbReference type="InterPro" id="IPR031778">
    <property type="entry name" value="Sortilin_N"/>
</dbReference>
<dbReference type="AlphaFoldDB" id="A0AAV1I7E2"/>
<evidence type="ECO:0000313" key="7">
    <source>
        <dbReference type="Proteomes" id="UP001314263"/>
    </source>
</evidence>
<sequence length="917" mass="101944">MKCSFIGRWSVSFSVFAIILCYSGAHGRCEGDSCPQESRNARASGLLGGTAVQQCSSVKDYPLDGTKLQPVNFEAPVIDLRWAGLNHDYDRYVFAITEPVEPMVGGHVWRSGSYGRIGSWTDVTKQMPDALLPRQGSDGDLTGILDLYFHEDHPEKILFAGPSYNYWITEDFGRTYAKVDTPGRTLGFWHEIKIHPSRPDWILAKVRRSVCEEWDASTNPWCAYDLFLSQDFGKGWTNLTANSNGLIAAFWDFDWGANLHRSERRAFPDETILATVYERADQMKGLTPGWDKDMHFVHSTDFFKSAHTKLAACGNQFELIGHKVFLALPSDCPTDPDGSPQPTEGQAQADSVVLYASADEAQTFEQVCLPVRWLDLGYNLVKTHDGASAFLVVDHDEEDMITKRAPMGNIYAPGYNNTLYSLSMTMNFRRRYITDFGRIEGIPGVYMANQLSSKMLTDPSAMRSLDFEKFIQTKITFNGGGSWQDLAKPQHYRHGVCNQCPSKGDSSACKLHLHGPSSWHDGPGGRPSFYSHENAPGIVMAVGNTGEYLEFAADTMCTWLSRDGGATWEDVAPNAGIYEYGDHGGLLILAPHETEGPTDSLKFSLDQGACWHSIHLQEAIDIQNIRVEPKATSHVFVVHGQACLKTPAHPTCTHTKEGSTPAGKIYVVDLKPIMGSDWRDCGGEDYERWSPPTPDSCLMGRNITMERRRRSSDCFNGKEYERAETSSNPCHCTKVDVECEYGFERHEEECRPIVGLDDARCSVLDKEDYVVSQSKYRLIDGDTCMDLSHIITDTDGKGNLPGGHHGRHPAHGKSASIFLVMLGIAVVLGAIGVWWFKFASDEVKARIEETIAPLMGGLSSAWRLLVEGTMRLKERVTDGYQGHDTYERDAFFQPLASGGGFGLDEEELHEPSPLNGH</sequence>
<keyword evidence="4" id="KW-0732">Signal</keyword>
<proteinExistence type="predicted"/>
<dbReference type="InterPro" id="IPR031777">
    <property type="entry name" value="Sortilin_C"/>
</dbReference>
<name>A0AAV1I7E2_9CHLO</name>
<dbReference type="Gene3D" id="2.10.70.80">
    <property type="match status" value="1"/>
</dbReference>
<dbReference type="Proteomes" id="UP001314263">
    <property type="component" value="Unassembled WGS sequence"/>
</dbReference>
<dbReference type="SMART" id="SM00602">
    <property type="entry name" value="VPS10"/>
    <property type="match status" value="1"/>
</dbReference>
<reference evidence="6 7" key="1">
    <citation type="submission" date="2023-10" db="EMBL/GenBank/DDBJ databases">
        <authorList>
            <person name="Maclean D."/>
            <person name="Macfadyen A."/>
        </authorList>
    </citation>
    <scope>NUCLEOTIDE SEQUENCE [LARGE SCALE GENOMIC DNA]</scope>
</reference>
<feature type="chain" id="PRO_5043987550" description="VPS10 domain-containing protein" evidence="4">
    <location>
        <begin position="28"/>
        <end position="917"/>
    </location>
</feature>